<evidence type="ECO:0000313" key="2">
    <source>
        <dbReference type="Proteomes" id="UP001528672"/>
    </source>
</evidence>
<keyword evidence="1" id="KW-0808">Transferase</keyword>
<keyword evidence="2" id="KW-1185">Reference proteome</keyword>
<proteinExistence type="predicted"/>
<comment type="caution">
    <text evidence="1">The sequence shown here is derived from an EMBL/GenBank/DDBJ whole genome shotgun (WGS) entry which is preliminary data.</text>
</comment>
<keyword evidence="1" id="KW-0489">Methyltransferase</keyword>
<dbReference type="Gene3D" id="3.40.50.150">
    <property type="entry name" value="Vaccinia Virus protein VP39"/>
    <property type="match status" value="1"/>
</dbReference>
<dbReference type="Proteomes" id="UP001528672">
    <property type="component" value="Unassembled WGS sequence"/>
</dbReference>
<dbReference type="GO" id="GO:0032259">
    <property type="term" value="P:methylation"/>
    <property type="evidence" value="ECO:0007669"/>
    <property type="project" value="UniProtKB-KW"/>
</dbReference>
<dbReference type="InterPro" id="IPR029063">
    <property type="entry name" value="SAM-dependent_MTases_sf"/>
</dbReference>
<accession>A0ABT5MII2</accession>
<reference evidence="1 2" key="1">
    <citation type="submission" date="2023-02" db="EMBL/GenBank/DDBJ databases">
        <title>Bacterial whole genome sequence for Curvibacter sp. HBC28.</title>
        <authorList>
            <person name="Le V."/>
            <person name="Ko S.-R."/>
            <person name="Ahn C.-Y."/>
            <person name="Oh H.-M."/>
        </authorList>
    </citation>
    <scope>NUCLEOTIDE SEQUENCE [LARGE SCALE GENOMIC DNA]</scope>
    <source>
        <strain evidence="1 2">HBC28</strain>
    </source>
</reference>
<dbReference type="EMBL" id="JAQSIO010000004">
    <property type="protein sequence ID" value="MDD0815699.1"/>
    <property type="molecule type" value="Genomic_DNA"/>
</dbReference>
<dbReference type="GO" id="GO:0008168">
    <property type="term" value="F:methyltransferase activity"/>
    <property type="evidence" value="ECO:0007669"/>
    <property type="project" value="UniProtKB-KW"/>
</dbReference>
<evidence type="ECO:0000313" key="1">
    <source>
        <dbReference type="EMBL" id="MDD0815699.1"/>
    </source>
</evidence>
<name>A0ABT5MII2_9BURK</name>
<sequence>MKRINVGCGMTPTVGYVNVDNSFSIKLSKFPWLVTLLYRFKLVSRAQMDYIEFCQKNQLAWADVTRHIPVESGGADVLYSSHMLEHLDRQEARLFLAEAQRVLASGGVLRLALPDLEKNIRTYQQNMDADQLIDAVFTCVPRPRTLAQRIRMLLVGTRHHQWMYDGSSLCKLLSAAGFSNPVVLAAGQTTIQNPGPLNLREYEDISVYVEANRP</sequence>
<protein>
    <submittedName>
        <fullName evidence="1">Methyltransferase domain-containing protein</fullName>
    </submittedName>
</protein>
<dbReference type="Pfam" id="PF13489">
    <property type="entry name" value="Methyltransf_23"/>
    <property type="match status" value="1"/>
</dbReference>
<gene>
    <name evidence="1" type="ORF">PSQ39_13765</name>
</gene>
<dbReference type="RefSeq" id="WP_273927385.1">
    <property type="nucleotide sequence ID" value="NZ_JAQSIO010000004.1"/>
</dbReference>
<organism evidence="1 2">
    <name type="scientific">Curvibacter microcysteis</name>
    <dbReference type="NCBI Taxonomy" id="3026419"/>
    <lineage>
        <taxon>Bacteria</taxon>
        <taxon>Pseudomonadati</taxon>
        <taxon>Pseudomonadota</taxon>
        <taxon>Betaproteobacteria</taxon>
        <taxon>Burkholderiales</taxon>
        <taxon>Comamonadaceae</taxon>
        <taxon>Curvibacter</taxon>
    </lineage>
</organism>
<dbReference type="SUPFAM" id="SSF53335">
    <property type="entry name" value="S-adenosyl-L-methionine-dependent methyltransferases"/>
    <property type="match status" value="1"/>
</dbReference>